<proteinExistence type="predicted"/>
<reference evidence="2" key="1">
    <citation type="submission" date="2022-04" db="EMBL/GenBank/DDBJ databases">
        <title>A functionally conserved STORR gene fusion in Papaver species that diverged 16.8 million years ago.</title>
        <authorList>
            <person name="Catania T."/>
        </authorList>
    </citation>
    <scope>NUCLEOTIDE SEQUENCE</scope>
    <source>
        <strain evidence="2">S-188037</strain>
    </source>
</reference>
<keyword evidence="3" id="KW-1185">Reference proteome</keyword>
<dbReference type="InterPro" id="IPR011024">
    <property type="entry name" value="G_crystallin-like"/>
</dbReference>
<gene>
    <name evidence="2" type="ORF">MKW98_028688</name>
</gene>
<name>A0AAD4S333_9MAGN</name>
<dbReference type="GO" id="GO:0006952">
    <property type="term" value="P:defense response"/>
    <property type="evidence" value="ECO:0007669"/>
    <property type="project" value="InterPro"/>
</dbReference>
<dbReference type="SUPFAM" id="SSF49695">
    <property type="entry name" value="gamma-Crystallin-like"/>
    <property type="match status" value="1"/>
</dbReference>
<evidence type="ECO:0000256" key="1">
    <source>
        <dbReference type="SAM" id="SignalP"/>
    </source>
</evidence>
<organism evidence="2 3">
    <name type="scientific">Papaver atlanticum</name>
    <dbReference type="NCBI Taxonomy" id="357466"/>
    <lineage>
        <taxon>Eukaryota</taxon>
        <taxon>Viridiplantae</taxon>
        <taxon>Streptophyta</taxon>
        <taxon>Embryophyta</taxon>
        <taxon>Tracheophyta</taxon>
        <taxon>Spermatophyta</taxon>
        <taxon>Magnoliopsida</taxon>
        <taxon>Ranunculales</taxon>
        <taxon>Papaveraceae</taxon>
        <taxon>Papaveroideae</taxon>
        <taxon>Papaver</taxon>
    </lineage>
</organism>
<dbReference type="Pfam" id="PF09117">
    <property type="entry name" value="MiAMP1"/>
    <property type="match status" value="1"/>
</dbReference>
<sequence length="92" mass="9808">MAAYNNNSSSNFVSTATRALVFVALVCDFANASSMTVWSGPGCNYRGQIIRNCGCSTINLNGGGCRGPAHTRLNGDARMCSSFGWRSIFIQC</sequence>
<dbReference type="Proteomes" id="UP001202328">
    <property type="component" value="Unassembled WGS sequence"/>
</dbReference>
<dbReference type="GO" id="GO:0045926">
    <property type="term" value="P:negative regulation of growth"/>
    <property type="evidence" value="ECO:0007669"/>
    <property type="project" value="InterPro"/>
</dbReference>
<dbReference type="Gene3D" id="2.60.20.30">
    <property type="match status" value="2"/>
</dbReference>
<dbReference type="EMBL" id="JAJJMB010014681">
    <property type="protein sequence ID" value="KAI3858955.1"/>
    <property type="molecule type" value="Genomic_DNA"/>
</dbReference>
<protein>
    <recommendedName>
        <fullName evidence="4">Antimicrobial peptide 1</fullName>
    </recommendedName>
</protein>
<feature type="signal peptide" evidence="1">
    <location>
        <begin position="1"/>
        <end position="32"/>
    </location>
</feature>
<evidence type="ECO:0000313" key="2">
    <source>
        <dbReference type="EMBL" id="KAI3858955.1"/>
    </source>
</evidence>
<keyword evidence="1" id="KW-0732">Signal</keyword>
<evidence type="ECO:0008006" key="4">
    <source>
        <dbReference type="Google" id="ProtNLM"/>
    </source>
</evidence>
<dbReference type="InterPro" id="IPR015201">
    <property type="entry name" value="Antimicrobial_MiAMP1"/>
</dbReference>
<feature type="chain" id="PRO_5041997120" description="Antimicrobial peptide 1" evidence="1">
    <location>
        <begin position="33"/>
        <end position="92"/>
    </location>
</feature>
<evidence type="ECO:0000313" key="3">
    <source>
        <dbReference type="Proteomes" id="UP001202328"/>
    </source>
</evidence>
<accession>A0AAD4S333</accession>
<dbReference type="InterPro" id="IPR015791">
    <property type="entry name" value="Antimic/Inh_G_crystallin-like"/>
</dbReference>
<comment type="caution">
    <text evidence="2">The sequence shown here is derived from an EMBL/GenBank/DDBJ whole genome shotgun (WGS) entry which is preliminary data.</text>
</comment>
<dbReference type="AlphaFoldDB" id="A0AAD4S333"/>